<gene>
    <name evidence="1" type="ORF">LEA_20632</name>
</gene>
<dbReference type="EMBL" id="AJWY01014180">
    <property type="protein sequence ID" value="EKC44474.1"/>
    <property type="molecule type" value="Genomic_DNA"/>
</dbReference>
<name>K1RLQ4_9ZZZZ</name>
<reference evidence="1" key="1">
    <citation type="journal article" date="2013" name="Environ. Microbiol.">
        <title>Microbiota from the distal guts of lean and obese adolescents exhibit partial functional redundancy besides clear differences in community structure.</title>
        <authorList>
            <person name="Ferrer M."/>
            <person name="Ruiz A."/>
            <person name="Lanza F."/>
            <person name="Haange S.B."/>
            <person name="Oberbach A."/>
            <person name="Till H."/>
            <person name="Bargiela R."/>
            <person name="Campoy C."/>
            <person name="Segura M.T."/>
            <person name="Richter M."/>
            <person name="von Bergen M."/>
            <person name="Seifert J."/>
            <person name="Suarez A."/>
        </authorList>
    </citation>
    <scope>NUCLEOTIDE SEQUENCE</scope>
</reference>
<comment type="caution">
    <text evidence="1">The sequence shown here is derived from an EMBL/GenBank/DDBJ whole genome shotgun (WGS) entry which is preliminary data.</text>
</comment>
<sequence>MKILLLSCSTGEGHNHCALAVKEALDARGHETSFLDMLHMFGDPGPLSFDKILNRISTKAPDVFGMMYHAGAMY</sequence>
<organism evidence="1">
    <name type="scientific">human gut metagenome</name>
    <dbReference type="NCBI Taxonomy" id="408170"/>
    <lineage>
        <taxon>unclassified sequences</taxon>
        <taxon>metagenomes</taxon>
        <taxon>organismal metagenomes</taxon>
    </lineage>
</organism>
<feature type="non-terminal residue" evidence="1">
    <location>
        <position position="74"/>
    </location>
</feature>
<accession>K1RLQ4</accession>
<evidence type="ECO:0008006" key="2">
    <source>
        <dbReference type="Google" id="ProtNLM"/>
    </source>
</evidence>
<proteinExistence type="predicted"/>
<dbReference type="AlphaFoldDB" id="K1RLQ4"/>
<protein>
    <recommendedName>
        <fullName evidence="2">Monogalactosyldiacylglycerol synthase</fullName>
    </recommendedName>
</protein>
<evidence type="ECO:0000313" key="1">
    <source>
        <dbReference type="EMBL" id="EKC44474.1"/>
    </source>
</evidence>